<dbReference type="SUPFAM" id="SSF53335">
    <property type="entry name" value="S-adenosyl-L-methionine-dependent methyltransferases"/>
    <property type="match status" value="1"/>
</dbReference>
<feature type="binding site" evidence="6">
    <location>
        <begin position="123"/>
        <end position="125"/>
    </location>
    <ligand>
        <name>S-adenosyl-L-methionine</name>
        <dbReference type="ChEBI" id="CHEBI:59789"/>
    </ligand>
</feature>
<keyword evidence="2 6" id="KW-0698">rRNA processing</keyword>
<reference evidence="8 9" key="1">
    <citation type="submission" date="2021-01" db="EMBL/GenBank/DDBJ databases">
        <title>Whole genome shotgun sequence of Planobispora longispora NBRC 13918.</title>
        <authorList>
            <person name="Komaki H."/>
            <person name="Tamura T."/>
        </authorList>
    </citation>
    <scope>NUCLEOTIDE SEQUENCE [LARGE SCALE GENOMIC DNA]</scope>
    <source>
        <strain evidence="8 9">NBRC 13918</strain>
    </source>
</reference>
<comment type="catalytic activity">
    <reaction evidence="6">
        <text>cytidine(1402) in 16S rRNA + S-adenosyl-L-methionine = N(4)-methylcytidine(1402) in 16S rRNA + S-adenosyl-L-homocysteine + H(+)</text>
        <dbReference type="Rhea" id="RHEA:42928"/>
        <dbReference type="Rhea" id="RHEA-COMP:10286"/>
        <dbReference type="Rhea" id="RHEA-COMP:10287"/>
        <dbReference type="ChEBI" id="CHEBI:15378"/>
        <dbReference type="ChEBI" id="CHEBI:57856"/>
        <dbReference type="ChEBI" id="CHEBI:59789"/>
        <dbReference type="ChEBI" id="CHEBI:74506"/>
        <dbReference type="ChEBI" id="CHEBI:82748"/>
        <dbReference type="EC" id="2.1.1.199"/>
    </reaction>
</comment>
<keyword evidence="6" id="KW-0963">Cytoplasm</keyword>
<feature type="binding site" evidence="6">
    <location>
        <position position="142"/>
    </location>
    <ligand>
        <name>S-adenosyl-L-methionine</name>
        <dbReference type="ChEBI" id="CHEBI:59789"/>
    </ligand>
</feature>
<dbReference type="HAMAP" id="MF_01007">
    <property type="entry name" value="16SrRNA_methyltr_H"/>
    <property type="match status" value="1"/>
</dbReference>
<evidence type="ECO:0000256" key="1">
    <source>
        <dbReference type="ARBA" id="ARBA00010396"/>
    </source>
</evidence>
<feature type="binding site" evidence="6">
    <location>
        <position position="197"/>
    </location>
    <ligand>
        <name>S-adenosyl-L-methionine</name>
        <dbReference type="ChEBI" id="CHEBI:59789"/>
    </ligand>
</feature>
<feature type="binding site" evidence="6">
    <location>
        <position position="190"/>
    </location>
    <ligand>
        <name>S-adenosyl-L-methionine</name>
        <dbReference type="ChEBI" id="CHEBI:59789"/>
    </ligand>
</feature>
<gene>
    <name evidence="6 8" type="primary">rsmH</name>
    <name evidence="8" type="ORF">Plo01_05990</name>
</gene>
<evidence type="ECO:0000256" key="6">
    <source>
        <dbReference type="HAMAP-Rule" id="MF_01007"/>
    </source>
</evidence>
<dbReference type="SUPFAM" id="SSF81799">
    <property type="entry name" value="Putative methyltransferase TM0872, insert domain"/>
    <property type="match status" value="1"/>
</dbReference>
<evidence type="ECO:0000256" key="3">
    <source>
        <dbReference type="ARBA" id="ARBA00022603"/>
    </source>
</evidence>
<dbReference type="EC" id="2.1.1.199" evidence="6"/>
<dbReference type="PANTHER" id="PTHR11265:SF0">
    <property type="entry name" value="12S RRNA N4-METHYLCYTIDINE METHYLTRANSFERASE"/>
    <property type="match status" value="1"/>
</dbReference>
<dbReference type="NCBIfam" id="TIGR00006">
    <property type="entry name" value="16S rRNA (cytosine(1402)-N(4))-methyltransferase RsmH"/>
    <property type="match status" value="1"/>
</dbReference>
<dbReference type="GO" id="GO:0005737">
    <property type="term" value="C:cytoplasm"/>
    <property type="evidence" value="ECO:0007669"/>
    <property type="project" value="UniProtKB-SubCell"/>
</dbReference>
<comment type="subcellular location">
    <subcellularLocation>
        <location evidence="6">Cytoplasm</location>
    </subcellularLocation>
</comment>
<comment type="caution">
    <text evidence="8">The sequence shown here is derived from an EMBL/GenBank/DDBJ whole genome shotgun (WGS) entry which is preliminary data.</text>
</comment>
<dbReference type="InterPro" id="IPR029063">
    <property type="entry name" value="SAM-dependent_MTases_sf"/>
</dbReference>
<proteinExistence type="inferred from homology"/>
<evidence type="ECO:0000256" key="2">
    <source>
        <dbReference type="ARBA" id="ARBA00022552"/>
    </source>
</evidence>
<name>A0A8J3RG96_9ACTN</name>
<comment type="function">
    <text evidence="6">Specifically methylates the N4 position of cytidine in position 1402 (C1402) of 16S rRNA.</text>
</comment>
<organism evidence="8 9">
    <name type="scientific">Planobispora longispora</name>
    <dbReference type="NCBI Taxonomy" id="28887"/>
    <lineage>
        <taxon>Bacteria</taxon>
        <taxon>Bacillati</taxon>
        <taxon>Actinomycetota</taxon>
        <taxon>Actinomycetes</taxon>
        <taxon>Streptosporangiales</taxon>
        <taxon>Streptosporangiaceae</taxon>
        <taxon>Planobispora</taxon>
    </lineage>
</organism>
<evidence type="ECO:0000313" key="9">
    <source>
        <dbReference type="Proteomes" id="UP000616724"/>
    </source>
</evidence>
<feature type="region of interest" description="Disordered" evidence="7">
    <location>
        <begin position="34"/>
        <end position="64"/>
    </location>
</feature>
<feature type="compositionally biased region" description="Basic and acidic residues" evidence="7">
    <location>
        <begin position="40"/>
        <end position="61"/>
    </location>
</feature>
<dbReference type="GO" id="GO:0071424">
    <property type="term" value="F:rRNA (cytosine-N4-)-methyltransferase activity"/>
    <property type="evidence" value="ECO:0007669"/>
    <property type="project" value="UniProtKB-UniRule"/>
</dbReference>
<dbReference type="Proteomes" id="UP000616724">
    <property type="component" value="Unassembled WGS sequence"/>
</dbReference>
<keyword evidence="5 6" id="KW-0949">S-adenosyl-L-methionine</keyword>
<keyword evidence="9" id="KW-1185">Reference proteome</keyword>
<accession>A0A8J3RG96</accession>
<dbReference type="InterPro" id="IPR002903">
    <property type="entry name" value="RsmH"/>
</dbReference>
<evidence type="ECO:0000256" key="4">
    <source>
        <dbReference type="ARBA" id="ARBA00022679"/>
    </source>
</evidence>
<dbReference type="Gene3D" id="1.10.150.170">
    <property type="entry name" value="Putative methyltransferase TM0872, insert domain"/>
    <property type="match status" value="1"/>
</dbReference>
<dbReference type="GO" id="GO:0070475">
    <property type="term" value="P:rRNA base methylation"/>
    <property type="evidence" value="ECO:0007669"/>
    <property type="project" value="UniProtKB-UniRule"/>
</dbReference>
<protein>
    <recommendedName>
        <fullName evidence="6">Ribosomal RNA small subunit methyltransferase H</fullName>
        <ecNumber evidence="6">2.1.1.199</ecNumber>
    </recommendedName>
    <alternativeName>
        <fullName evidence="6">16S rRNA m(4)C1402 methyltransferase</fullName>
    </alternativeName>
    <alternativeName>
        <fullName evidence="6">rRNA (cytosine-N(4)-)-methyltransferase RsmH</fullName>
    </alternativeName>
</protein>
<dbReference type="PANTHER" id="PTHR11265">
    <property type="entry name" value="S-ADENOSYL-METHYLTRANSFERASE MRAW"/>
    <property type="match status" value="1"/>
</dbReference>
<sequence>MGAGKGLSDDFALCRAAPGRRRVAFSPSRVCSWEQAPGEVPDRKGLQHTDERPPHIRERGGVEGGGAAMRAEKDMSDLQAPGGDVPAGAPAHVPVMLDRVLELLAPALDRPEPVLVDANLGLGGHAEALLAAHPSLHLIGIDRDPTAIERSTARLAPYAGRTTLVRAVSDELPEVLAEAGRPRVDGVLFDLGVSSPQLDEAERGFAYSYDAPLDMRMDRDEELTAEIVVNTYPVGELIRILRDYGEERFAPRVAHLIAKERGKEAITSTKRLAEIVRTAIPAATRRTGGNPAKRTFQALRIEVNAELTALERALPAALDALTLGGRAVVLAYHSLEDRLTKQVFAARTRDTGPPGLPVPLPAHQPRFAFVTRGAELPGEEEVARNPRAASARCRAVERIREAVDEE</sequence>
<evidence type="ECO:0000256" key="5">
    <source>
        <dbReference type="ARBA" id="ARBA00022691"/>
    </source>
</evidence>
<dbReference type="AlphaFoldDB" id="A0A8J3RG96"/>
<comment type="similarity">
    <text evidence="1 6">Belongs to the methyltransferase superfamily. RsmH family.</text>
</comment>
<comment type="caution">
    <text evidence="6">Lacks conserved residue(s) required for the propagation of feature annotation.</text>
</comment>
<dbReference type="EMBL" id="BOOH01000004">
    <property type="protein sequence ID" value="GIH74170.1"/>
    <property type="molecule type" value="Genomic_DNA"/>
</dbReference>
<keyword evidence="4 6" id="KW-0808">Transferase</keyword>
<evidence type="ECO:0000313" key="8">
    <source>
        <dbReference type="EMBL" id="GIH74170.1"/>
    </source>
</evidence>
<dbReference type="Gene3D" id="3.40.50.150">
    <property type="entry name" value="Vaccinia Virus protein VP39"/>
    <property type="match status" value="1"/>
</dbReference>
<dbReference type="InterPro" id="IPR023397">
    <property type="entry name" value="SAM-dep_MeTrfase_MraW_recog"/>
</dbReference>
<dbReference type="Pfam" id="PF01795">
    <property type="entry name" value="Methyltransf_5"/>
    <property type="match status" value="1"/>
</dbReference>
<keyword evidence="3 6" id="KW-0489">Methyltransferase</keyword>
<evidence type="ECO:0000256" key="7">
    <source>
        <dbReference type="SAM" id="MobiDB-lite"/>
    </source>
</evidence>